<evidence type="ECO:0000313" key="1">
    <source>
        <dbReference type="EMBL" id="SDZ81776.1"/>
    </source>
</evidence>
<sequence length="167" mass="17027">MSIAEATREAVRERPFLLDALRAGVVNFRAAATTLDIEAPNGDPSDDAVAAALRRFADDLPARTTTDRDARVTVERGVGFDGDGDALLAVGESEVYADSGSQTALLAVGDVDGRALATVLARLDASDIDVTAAGVAGDHLLVVVGGRTGGQALRVVEAALDAVPDSA</sequence>
<dbReference type="AlphaFoldDB" id="A0A1H3W3Y6"/>
<name>A0A1H3W3Y6_9EURY</name>
<organism evidence="1 2">
    <name type="scientific">Haloplanus vescus</name>
    <dbReference type="NCBI Taxonomy" id="555874"/>
    <lineage>
        <taxon>Archaea</taxon>
        <taxon>Methanobacteriati</taxon>
        <taxon>Methanobacteriota</taxon>
        <taxon>Stenosarchaea group</taxon>
        <taxon>Halobacteria</taxon>
        <taxon>Halobacteriales</taxon>
        <taxon>Haloferacaceae</taxon>
        <taxon>Haloplanus</taxon>
    </lineage>
</organism>
<accession>A0A1H3W3Y6</accession>
<reference evidence="1 2" key="1">
    <citation type="submission" date="2016-10" db="EMBL/GenBank/DDBJ databases">
        <authorList>
            <person name="de Groot N.N."/>
        </authorList>
    </citation>
    <scope>NUCLEOTIDE SEQUENCE [LARGE SCALE GENOMIC DNA]</scope>
    <source>
        <strain evidence="1 2">CGMCC 1.8712</strain>
    </source>
</reference>
<dbReference type="OrthoDB" id="213717at2157"/>
<dbReference type="Proteomes" id="UP000236755">
    <property type="component" value="Unassembled WGS sequence"/>
</dbReference>
<dbReference type="STRING" id="555874.SAMN04488065_0543"/>
<dbReference type="InterPro" id="IPR055945">
    <property type="entry name" value="DUF7523"/>
</dbReference>
<dbReference type="Pfam" id="PF24367">
    <property type="entry name" value="DUF7523"/>
    <property type="match status" value="1"/>
</dbReference>
<proteinExistence type="predicted"/>
<dbReference type="EMBL" id="FNQT01000001">
    <property type="protein sequence ID" value="SDZ81776.1"/>
    <property type="molecule type" value="Genomic_DNA"/>
</dbReference>
<keyword evidence="2" id="KW-1185">Reference proteome</keyword>
<dbReference type="RefSeq" id="WP_092631035.1">
    <property type="nucleotide sequence ID" value="NZ_FNQT01000001.1"/>
</dbReference>
<evidence type="ECO:0000313" key="2">
    <source>
        <dbReference type="Proteomes" id="UP000236755"/>
    </source>
</evidence>
<gene>
    <name evidence="1" type="ORF">SAMN04488065_0543</name>
</gene>
<protein>
    <submittedName>
        <fullName evidence="1">Uncharacterized protein</fullName>
    </submittedName>
</protein>